<keyword evidence="6" id="KW-0732">Signal</keyword>
<sequence>MLKKNQIKALSNGVRHISLVSAAVLAMLPALVHADVQEVAESELKMTPDLAFDIHKTLYFLQFGHYAPKTLDDNYSARIFEEYLETLDPNKVFFTQQDIAEFEPYRYKLDDLLKRRDAQVAFDIFKVFRHKMEARTQKIMQLIEQDFDYTQNDTLNIDRDSYTWAENEKEIDQRWVKRIKNDTMQQLMAKTPISEVRDNLKRRYQRQRDVIFQLKADEVFEWYMNSFTRDHGPHTTYMSHVTAENFEIGMSLQLTGIGAALTTDEDYTVINRILKGGPAEKSGAIEAEDKIIAVGQEDGEMINVIGWRLNDVVQMIRGDKGTKVRLDILPSDMAPGSPPVRIELVRDLVQLEDQAAKLSEVTIPDGNLERKYAVISIPSFYSNADQVARGGGKLVATTSDVEHLLQQVKKSDAEGLILDLRGNGGGYLNEAISLTGLFIERGPVVQVVGSQPGQRRVHRDTDSRIVYDGPMVVLIDRYSASASEIFAGAMQDYGRALIVGERSFGKGTVQYPRALRDRSTDRKSKIKFTNAQFFRISGSSTQHRGVIPDLLLNSGEEDPEFGERSYDNALPWSQTQAADYQAGSFPTTLLETLKSKHIMRTERSPAFTLLRRNAARIMENKKIKQLSLNMAERQETRDQQESQSLQDLNAYRASLGLDAVTMETRKDNPLPGDDEHWNTVIHTEAAQILNDMNQYSKAVITKASDLPSSP</sequence>
<keyword evidence="3 5" id="KW-0378">Hydrolase</keyword>
<dbReference type="SUPFAM" id="SSF50156">
    <property type="entry name" value="PDZ domain-like"/>
    <property type="match status" value="1"/>
</dbReference>
<keyword evidence="4 5" id="KW-0720">Serine protease</keyword>
<dbReference type="InterPro" id="IPR005151">
    <property type="entry name" value="Tail-specific_protease"/>
</dbReference>
<dbReference type="Pfam" id="PF17804">
    <property type="entry name" value="TSP_NTD"/>
    <property type="match status" value="1"/>
</dbReference>
<comment type="similarity">
    <text evidence="1 5">Belongs to the peptidase S41A family.</text>
</comment>
<dbReference type="InterPro" id="IPR020992">
    <property type="entry name" value="Tail_Prtase_C"/>
</dbReference>
<organism evidence="8 9">
    <name type="scientific">Arenicella chitinivorans</name>
    <dbReference type="NCBI Taxonomy" id="1329800"/>
    <lineage>
        <taxon>Bacteria</taxon>
        <taxon>Pseudomonadati</taxon>
        <taxon>Pseudomonadota</taxon>
        <taxon>Gammaproteobacteria</taxon>
        <taxon>Arenicellales</taxon>
        <taxon>Arenicellaceae</taxon>
        <taxon>Arenicella</taxon>
    </lineage>
</organism>
<dbReference type="GO" id="GO:0030288">
    <property type="term" value="C:outer membrane-bounded periplasmic space"/>
    <property type="evidence" value="ECO:0007669"/>
    <property type="project" value="TreeGrafter"/>
</dbReference>
<evidence type="ECO:0000259" key="7">
    <source>
        <dbReference type="PROSITE" id="PS50106"/>
    </source>
</evidence>
<dbReference type="Proteomes" id="UP000614811">
    <property type="component" value="Unassembled WGS sequence"/>
</dbReference>
<keyword evidence="9" id="KW-1185">Reference proteome</keyword>
<feature type="domain" description="PDZ" evidence="7">
    <location>
        <begin position="240"/>
        <end position="317"/>
    </location>
</feature>
<dbReference type="Gene3D" id="2.30.42.10">
    <property type="match status" value="1"/>
</dbReference>
<evidence type="ECO:0000256" key="3">
    <source>
        <dbReference type="ARBA" id="ARBA00022801"/>
    </source>
</evidence>
<comment type="caution">
    <text evidence="8">The sequence shown here is derived from an EMBL/GenBank/DDBJ whole genome shotgun (WGS) entry which is preliminary data.</text>
</comment>
<evidence type="ECO:0000313" key="8">
    <source>
        <dbReference type="EMBL" id="GHA11310.1"/>
    </source>
</evidence>
<dbReference type="GO" id="GO:0008236">
    <property type="term" value="F:serine-type peptidase activity"/>
    <property type="evidence" value="ECO:0007669"/>
    <property type="project" value="UniProtKB-KW"/>
</dbReference>
<keyword evidence="2 5" id="KW-0645">Protease</keyword>
<reference evidence="8" key="2">
    <citation type="submission" date="2020-09" db="EMBL/GenBank/DDBJ databases">
        <authorList>
            <person name="Sun Q."/>
            <person name="Kim S."/>
        </authorList>
    </citation>
    <scope>NUCLEOTIDE SEQUENCE</scope>
    <source>
        <strain evidence="8">KCTC 12711</strain>
    </source>
</reference>
<dbReference type="SUPFAM" id="SSF52096">
    <property type="entry name" value="ClpP/crotonase"/>
    <property type="match status" value="1"/>
</dbReference>
<reference evidence="8" key="1">
    <citation type="journal article" date="2014" name="Int. J. Syst. Evol. Microbiol.">
        <title>Complete genome sequence of Corynebacterium casei LMG S-19264T (=DSM 44701T), isolated from a smear-ripened cheese.</title>
        <authorList>
            <consortium name="US DOE Joint Genome Institute (JGI-PGF)"/>
            <person name="Walter F."/>
            <person name="Albersmeier A."/>
            <person name="Kalinowski J."/>
            <person name="Ruckert C."/>
        </authorList>
    </citation>
    <scope>NUCLEOTIDE SEQUENCE</scope>
    <source>
        <strain evidence="8">KCTC 12711</strain>
    </source>
</reference>
<evidence type="ECO:0000256" key="5">
    <source>
        <dbReference type="RuleBase" id="RU004404"/>
    </source>
</evidence>
<dbReference type="PROSITE" id="PS50106">
    <property type="entry name" value="PDZ"/>
    <property type="match status" value="1"/>
</dbReference>
<dbReference type="CDD" id="cd06782">
    <property type="entry name" value="cpPDZ_CPP-like"/>
    <property type="match status" value="1"/>
</dbReference>
<name>A0A918RT59_9GAMM</name>
<dbReference type="EMBL" id="BMXA01000003">
    <property type="protein sequence ID" value="GHA11310.1"/>
    <property type="molecule type" value="Genomic_DNA"/>
</dbReference>
<dbReference type="InterPro" id="IPR029045">
    <property type="entry name" value="ClpP/crotonase-like_dom_sf"/>
</dbReference>
<dbReference type="RefSeq" id="WP_189400733.1">
    <property type="nucleotide sequence ID" value="NZ_BMXA01000003.1"/>
</dbReference>
<dbReference type="GO" id="GO:0004175">
    <property type="term" value="F:endopeptidase activity"/>
    <property type="evidence" value="ECO:0007669"/>
    <property type="project" value="TreeGrafter"/>
</dbReference>
<dbReference type="FunFam" id="3.90.226.10:FF:000090">
    <property type="entry name" value="Tail-specific protease"/>
    <property type="match status" value="1"/>
</dbReference>
<proteinExistence type="inferred from homology"/>
<gene>
    <name evidence="8" type="primary">prc</name>
    <name evidence="8" type="ORF">GCM10008090_21340</name>
</gene>
<dbReference type="CDD" id="cd07560">
    <property type="entry name" value="Peptidase_S41_CPP"/>
    <property type="match status" value="1"/>
</dbReference>
<dbReference type="PANTHER" id="PTHR32060">
    <property type="entry name" value="TAIL-SPECIFIC PROTEASE"/>
    <property type="match status" value="1"/>
</dbReference>
<dbReference type="Pfam" id="PF11818">
    <property type="entry name" value="DUF3340"/>
    <property type="match status" value="1"/>
</dbReference>
<dbReference type="PANTHER" id="PTHR32060:SF22">
    <property type="entry name" value="CARBOXYL-TERMINAL-PROCESSING PEPTIDASE 3, CHLOROPLASTIC"/>
    <property type="match status" value="1"/>
</dbReference>
<dbReference type="SMART" id="SM00245">
    <property type="entry name" value="TSPc"/>
    <property type="match status" value="1"/>
</dbReference>
<dbReference type="Gene3D" id="3.90.226.10">
    <property type="entry name" value="2-enoyl-CoA Hydratase, Chain A, domain 1"/>
    <property type="match status" value="1"/>
</dbReference>
<feature type="signal peptide" evidence="6">
    <location>
        <begin position="1"/>
        <end position="34"/>
    </location>
</feature>
<dbReference type="Pfam" id="PF03572">
    <property type="entry name" value="Peptidase_S41"/>
    <property type="match status" value="1"/>
</dbReference>
<dbReference type="NCBIfam" id="TIGR00225">
    <property type="entry name" value="prc"/>
    <property type="match status" value="1"/>
</dbReference>
<evidence type="ECO:0000313" key="9">
    <source>
        <dbReference type="Proteomes" id="UP000614811"/>
    </source>
</evidence>
<dbReference type="InterPro" id="IPR001478">
    <property type="entry name" value="PDZ"/>
</dbReference>
<protein>
    <submittedName>
        <fullName evidence="8">Tail-specific protease</fullName>
    </submittedName>
</protein>
<evidence type="ECO:0000256" key="1">
    <source>
        <dbReference type="ARBA" id="ARBA00009179"/>
    </source>
</evidence>
<feature type="chain" id="PRO_5037434838" evidence="6">
    <location>
        <begin position="35"/>
        <end position="710"/>
    </location>
</feature>
<dbReference type="SMART" id="SM00228">
    <property type="entry name" value="PDZ"/>
    <property type="match status" value="1"/>
</dbReference>
<accession>A0A918RT59</accession>
<dbReference type="AlphaFoldDB" id="A0A918RT59"/>
<evidence type="ECO:0000256" key="2">
    <source>
        <dbReference type="ARBA" id="ARBA00022670"/>
    </source>
</evidence>
<dbReference type="Pfam" id="PF00595">
    <property type="entry name" value="PDZ"/>
    <property type="match status" value="1"/>
</dbReference>
<dbReference type="GO" id="GO:0007165">
    <property type="term" value="P:signal transduction"/>
    <property type="evidence" value="ECO:0007669"/>
    <property type="project" value="TreeGrafter"/>
</dbReference>
<dbReference type="GO" id="GO:0006508">
    <property type="term" value="P:proteolysis"/>
    <property type="evidence" value="ECO:0007669"/>
    <property type="project" value="UniProtKB-KW"/>
</dbReference>
<dbReference type="InterPro" id="IPR040573">
    <property type="entry name" value="TSP_N"/>
</dbReference>
<evidence type="ECO:0000256" key="4">
    <source>
        <dbReference type="ARBA" id="ARBA00022825"/>
    </source>
</evidence>
<dbReference type="InterPro" id="IPR036034">
    <property type="entry name" value="PDZ_sf"/>
</dbReference>
<dbReference type="InterPro" id="IPR004447">
    <property type="entry name" value="Peptidase_S41A"/>
</dbReference>
<dbReference type="Gene3D" id="3.30.750.44">
    <property type="match status" value="1"/>
</dbReference>
<evidence type="ECO:0000256" key="6">
    <source>
        <dbReference type="SAM" id="SignalP"/>
    </source>
</evidence>